<reference evidence="1 2" key="1">
    <citation type="submission" date="2018-03" db="EMBL/GenBank/DDBJ databases">
        <title>Bacteriophage NCPPB3778 and a type I-E CRISPR drive the evolution of the US Biological Select Agent, Rathayibacter toxicus.</title>
        <authorList>
            <person name="Davis E.W.II."/>
            <person name="Tabima J.F."/>
            <person name="Weisberg A.J."/>
            <person name="Dantas Lopes L."/>
            <person name="Wiseman M.S."/>
            <person name="Wiseman M.S."/>
            <person name="Pupko T."/>
            <person name="Belcher M.S."/>
            <person name="Sechler A.J."/>
            <person name="Tancos M.A."/>
            <person name="Schroeder B.K."/>
            <person name="Murray T.D."/>
            <person name="Luster D.G."/>
            <person name="Schneider W.L."/>
            <person name="Rogers E."/>
            <person name="Andreote F.D."/>
            <person name="Grunwald N.J."/>
            <person name="Putnam M.L."/>
            <person name="Chang J.H."/>
        </authorList>
    </citation>
    <scope>NUCLEOTIDE SEQUENCE [LARGE SCALE GENOMIC DNA]</scope>
    <source>
        <strain evidence="1 2">DSM 15933</strain>
    </source>
</reference>
<dbReference type="AlphaFoldDB" id="A0A2T4UQ92"/>
<dbReference type="Proteomes" id="UP000241085">
    <property type="component" value="Unassembled WGS sequence"/>
</dbReference>
<keyword evidence="2" id="KW-1185">Reference proteome</keyword>
<protein>
    <submittedName>
        <fullName evidence="1">Uncharacterized protein</fullName>
    </submittedName>
</protein>
<dbReference type="RefSeq" id="WP_107573527.1">
    <property type="nucleotide sequence ID" value="NZ_PZPL01000001.1"/>
</dbReference>
<proteinExistence type="predicted"/>
<sequence length="253" mass="26131">MDAMRAVALPSLSRADDAAFLALHDASLAIADLEEACIVGGQMVALLSAAFPSPSTTTRRTVDADAAVSPVIAASGALHASLTSRGYTSTAGNHYILGEREIDVLVPATGGGFEKAEYGGRGFDGAPGLHLALSGTIALDVTAVLLAGAPLRFATRVPGVERALIVKALAYESRRSQKDLADLFTLLLIREAHDADALGGWHIGDAAAPGARRDAALALHRLAGAPGLRLMLRGSDVPQGRFASLIRTYVAES</sequence>
<accession>A0A2T4UQ92</accession>
<gene>
    <name evidence="1" type="ORF">C1I63_01690</name>
</gene>
<organism evidence="1 2">
    <name type="scientific">Rathayibacter caricis DSM 15933</name>
    <dbReference type="NCBI Taxonomy" id="1328867"/>
    <lineage>
        <taxon>Bacteria</taxon>
        <taxon>Bacillati</taxon>
        <taxon>Actinomycetota</taxon>
        <taxon>Actinomycetes</taxon>
        <taxon>Micrococcales</taxon>
        <taxon>Microbacteriaceae</taxon>
        <taxon>Rathayibacter</taxon>
    </lineage>
</organism>
<name>A0A2T4UQ92_9MICO</name>
<evidence type="ECO:0000313" key="1">
    <source>
        <dbReference type="EMBL" id="PTL71686.1"/>
    </source>
</evidence>
<dbReference type="EMBL" id="PZPL01000001">
    <property type="protein sequence ID" value="PTL71686.1"/>
    <property type="molecule type" value="Genomic_DNA"/>
</dbReference>
<comment type="caution">
    <text evidence="1">The sequence shown here is derived from an EMBL/GenBank/DDBJ whole genome shotgun (WGS) entry which is preliminary data.</text>
</comment>
<evidence type="ECO:0000313" key="2">
    <source>
        <dbReference type="Proteomes" id="UP000241085"/>
    </source>
</evidence>